<reference evidence="4 5" key="1">
    <citation type="submission" date="2017-07" db="EMBL/GenBank/DDBJ databases">
        <authorList>
            <person name="Sun Z.S."/>
            <person name="Albrecht U."/>
            <person name="Echele G."/>
            <person name="Lee C.C."/>
        </authorList>
    </citation>
    <scope>NUCLEOTIDE SEQUENCE [LARGE SCALE GENOMIC DNA]</scope>
    <source>
        <strain evidence="4 5">CGMCC 1.12710</strain>
    </source>
</reference>
<dbReference type="Pfam" id="PF00011">
    <property type="entry name" value="HSP20"/>
    <property type="match status" value="1"/>
</dbReference>
<dbReference type="AlphaFoldDB" id="A0A239PQK6"/>
<dbReference type="Proteomes" id="UP000198346">
    <property type="component" value="Unassembled WGS sequence"/>
</dbReference>
<dbReference type="EMBL" id="FZQA01000002">
    <property type="protein sequence ID" value="SNT72222.1"/>
    <property type="molecule type" value="Genomic_DNA"/>
</dbReference>
<dbReference type="PROSITE" id="PS01031">
    <property type="entry name" value="SHSP"/>
    <property type="match status" value="1"/>
</dbReference>
<feature type="domain" description="SHSP" evidence="3">
    <location>
        <begin position="45"/>
        <end position="156"/>
    </location>
</feature>
<sequence length="156" mass="17835">MWSLYDRGPDWGGFGWDPFAEFRRLQNEVNRLFEDLSGFDAPGEVARAGVYPPVNLYVNDEGLLLTAELPGFDDDSIELTVREDTLTLSGEIAPANDDGRVGWRRRERGRGRFTRTVELPFRIDPDGVDARFHDGVLEIEMRRPEQDKPRRIAINA</sequence>
<proteinExistence type="inferred from homology"/>
<comment type="similarity">
    <text evidence="1 2">Belongs to the small heat shock protein (HSP20) family.</text>
</comment>
<dbReference type="Gene3D" id="2.60.40.790">
    <property type="match status" value="1"/>
</dbReference>
<dbReference type="SUPFAM" id="SSF49764">
    <property type="entry name" value="HSP20-like chaperones"/>
    <property type="match status" value="1"/>
</dbReference>
<evidence type="ECO:0000256" key="1">
    <source>
        <dbReference type="PROSITE-ProRule" id="PRU00285"/>
    </source>
</evidence>
<accession>A0A239PQK6</accession>
<dbReference type="OrthoDB" id="9808910at2"/>
<evidence type="ECO:0000313" key="5">
    <source>
        <dbReference type="Proteomes" id="UP000198346"/>
    </source>
</evidence>
<protein>
    <submittedName>
        <fullName evidence="4">HSP20 family protein</fullName>
    </submittedName>
</protein>
<dbReference type="InterPro" id="IPR008978">
    <property type="entry name" value="HSP20-like_chaperone"/>
</dbReference>
<dbReference type="PANTHER" id="PTHR11527">
    <property type="entry name" value="HEAT-SHOCK PROTEIN 20 FAMILY MEMBER"/>
    <property type="match status" value="1"/>
</dbReference>
<organism evidence="4 5">
    <name type="scientific">Amphiplicatus metriothermophilus</name>
    <dbReference type="NCBI Taxonomy" id="1519374"/>
    <lineage>
        <taxon>Bacteria</taxon>
        <taxon>Pseudomonadati</taxon>
        <taxon>Pseudomonadota</taxon>
        <taxon>Alphaproteobacteria</taxon>
        <taxon>Parvularculales</taxon>
        <taxon>Parvularculaceae</taxon>
        <taxon>Amphiplicatus</taxon>
    </lineage>
</organism>
<dbReference type="CDD" id="cd06464">
    <property type="entry name" value="ACD_sHsps-like"/>
    <property type="match status" value="1"/>
</dbReference>
<dbReference type="InterPro" id="IPR031107">
    <property type="entry name" value="Small_HSP"/>
</dbReference>
<evidence type="ECO:0000256" key="2">
    <source>
        <dbReference type="RuleBase" id="RU003616"/>
    </source>
</evidence>
<evidence type="ECO:0000313" key="4">
    <source>
        <dbReference type="EMBL" id="SNT72222.1"/>
    </source>
</evidence>
<evidence type="ECO:0000259" key="3">
    <source>
        <dbReference type="PROSITE" id="PS01031"/>
    </source>
</evidence>
<keyword evidence="5" id="KW-1185">Reference proteome</keyword>
<name>A0A239PQK6_9PROT</name>
<dbReference type="InterPro" id="IPR002068">
    <property type="entry name" value="A-crystallin/Hsp20_dom"/>
</dbReference>
<gene>
    <name evidence="4" type="ORF">SAMN06297382_1259</name>
</gene>